<dbReference type="Proteomes" id="UP000806542">
    <property type="component" value="Unassembled WGS sequence"/>
</dbReference>
<dbReference type="AlphaFoldDB" id="A0A9D5M5C5"/>
<evidence type="ECO:0000313" key="2">
    <source>
        <dbReference type="Proteomes" id="UP000806542"/>
    </source>
</evidence>
<keyword evidence="2" id="KW-1185">Reference proteome</keyword>
<reference evidence="1" key="1">
    <citation type="submission" date="2020-10" db="EMBL/GenBank/DDBJ databases">
        <title>ChiBAC.</title>
        <authorList>
            <person name="Zenner C."/>
            <person name="Hitch T.C.A."/>
            <person name="Clavel T."/>
        </authorList>
    </citation>
    <scope>NUCLEOTIDE SEQUENCE</scope>
    <source>
        <strain evidence="1">DSM 107454</strain>
    </source>
</reference>
<comment type="caution">
    <text evidence="1">The sequence shown here is derived from an EMBL/GenBank/DDBJ whole genome shotgun (WGS) entry which is preliminary data.</text>
</comment>
<proteinExistence type="predicted"/>
<dbReference type="RefSeq" id="WP_226392383.1">
    <property type="nucleotide sequence ID" value="NZ_JADCKB010000008.1"/>
</dbReference>
<organism evidence="1 2">
    <name type="scientific">Ructibacterium gallinarum</name>
    <dbReference type="NCBI Taxonomy" id="2779355"/>
    <lineage>
        <taxon>Bacteria</taxon>
        <taxon>Bacillati</taxon>
        <taxon>Bacillota</taxon>
        <taxon>Clostridia</taxon>
        <taxon>Eubacteriales</taxon>
        <taxon>Oscillospiraceae</taxon>
        <taxon>Ructibacterium</taxon>
    </lineage>
</organism>
<dbReference type="EMBL" id="JADCKB010000008">
    <property type="protein sequence ID" value="MBE5039829.1"/>
    <property type="molecule type" value="Genomic_DNA"/>
</dbReference>
<evidence type="ECO:0000313" key="1">
    <source>
        <dbReference type="EMBL" id="MBE5039829.1"/>
    </source>
</evidence>
<protein>
    <submittedName>
        <fullName evidence="1">Uncharacterized protein</fullName>
    </submittedName>
</protein>
<sequence length="90" mass="10740">MQEKDFESAINEFVGVRINAYEFDEDDAVTEAFREFYSHLERVKDFDKKEYNDFGDSCILLAGELKNRYYRAGFSDAVTFLIGWRDKEWK</sequence>
<gene>
    <name evidence="1" type="ORF">INF28_05045</name>
</gene>
<name>A0A9D5M5C5_9FIRM</name>
<accession>A0A9D5M5C5</accession>